<evidence type="ECO:0000313" key="2">
    <source>
        <dbReference type="Proteomes" id="UP000236649"/>
    </source>
</evidence>
<name>A0AAN1J895_9BURK</name>
<organism evidence="1 2">
    <name type="scientific">Paraburkholderia hospita</name>
    <dbReference type="NCBI Taxonomy" id="169430"/>
    <lineage>
        <taxon>Bacteria</taxon>
        <taxon>Pseudomonadati</taxon>
        <taxon>Pseudomonadota</taxon>
        <taxon>Betaproteobacteria</taxon>
        <taxon>Burkholderiales</taxon>
        <taxon>Burkholderiaceae</taxon>
        <taxon>Paraburkholderia</taxon>
    </lineage>
</organism>
<dbReference type="EMBL" id="CP026105">
    <property type="protein sequence ID" value="AUT69246.1"/>
    <property type="molecule type" value="Genomic_DNA"/>
</dbReference>
<protein>
    <submittedName>
        <fullName evidence="1">Uncharacterized protein</fullName>
    </submittedName>
</protein>
<gene>
    <name evidence="1" type="ORF">C2L64_13810</name>
</gene>
<evidence type="ECO:0000313" key="1">
    <source>
        <dbReference type="EMBL" id="AUT69246.1"/>
    </source>
</evidence>
<dbReference type="Proteomes" id="UP000236649">
    <property type="component" value="Chromosome 1"/>
</dbReference>
<dbReference type="AlphaFoldDB" id="A0AAN1J895"/>
<accession>A0AAN1J895</accession>
<proteinExistence type="predicted"/>
<reference evidence="1 2" key="1">
    <citation type="submission" date="2018-01" db="EMBL/GenBank/DDBJ databases">
        <title>Species boundaries and ecological features among Paraburkholderia terrae DSMZ17804T, P. hospita DSMZ17164T and P. caribensis DSMZ13236T.</title>
        <authorList>
            <person name="Pratama A.A."/>
        </authorList>
    </citation>
    <scope>NUCLEOTIDE SEQUENCE [LARGE SCALE GENOMIC DNA]</scope>
    <source>
        <strain evidence="1 2">DSM 17164</strain>
    </source>
</reference>
<sequence length="73" mass="7863">MEAAHASFGALSGGDVAAQPLALTVRGRAKRLHERLNYRVSCSVAILLPALFNAFRLTAIAEQRPMRIEDGGE</sequence>
<dbReference type="KEGG" id="phs:C2L64_13810"/>